<feature type="region of interest" description="Disordered" evidence="1">
    <location>
        <begin position="40"/>
        <end position="84"/>
    </location>
</feature>
<keyword evidence="3" id="KW-1185">Reference proteome</keyword>
<evidence type="ECO:0000256" key="1">
    <source>
        <dbReference type="SAM" id="MobiDB-lite"/>
    </source>
</evidence>
<name>A0ABN3AG10_9ACTN</name>
<sequence>MALPRCGFQKGAPSATEPDGVRRVGNVVAVGSFKAVVLADRRTTGSTGPRGGVPVGSGPAAATEKKAPPRHGRHSNHTSAPQTS</sequence>
<comment type="caution">
    <text evidence="2">The sequence shown here is derived from an EMBL/GenBank/DDBJ whole genome shotgun (WGS) entry which is preliminary data.</text>
</comment>
<feature type="region of interest" description="Disordered" evidence="1">
    <location>
        <begin position="1"/>
        <end position="21"/>
    </location>
</feature>
<dbReference type="Proteomes" id="UP001501020">
    <property type="component" value="Unassembled WGS sequence"/>
</dbReference>
<organism evidence="2 3">
    <name type="scientific">Actinomadura napierensis</name>
    <dbReference type="NCBI Taxonomy" id="267854"/>
    <lineage>
        <taxon>Bacteria</taxon>
        <taxon>Bacillati</taxon>
        <taxon>Actinomycetota</taxon>
        <taxon>Actinomycetes</taxon>
        <taxon>Streptosporangiales</taxon>
        <taxon>Thermomonosporaceae</taxon>
        <taxon>Actinomadura</taxon>
    </lineage>
</organism>
<evidence type="ECO:0000313" key="3">
    <source>
        <dbReference type="Proteomes" id="UP001501020"/>
    </source>
</evidence>
<gene>
    <name evidence="2" type="ORF">GCM10009727_86320</name>
</gene>
<accession>A0ABN3AG10</accession>
<evidence type="ECO:0000313" key="2">
    <source>
        <dbReference type="EMBL" id="GAA2166576.1"/>
    </source>
</evidence>
<reference evidence="2 3" key="1">
    <citation type="journal article" date="2019" name="Int. J. Syst. Evol. Microbiol.">
        <title>The Global Catalogue of Microorganisms (GCM) 10K type strain sequencing project: providing services to taxonomists for standard genome sequencing and annotation.</title>
        <authorList>
            <consortium name="The Broad Institute Genomics Platform"/>
            <consortium name="The Broad Institute Genome Sequencing Center for Infectious Disease"/>
            <person name="Wu L."/>
            <person name="Ma J."/>
        </authorList>
    </citation>
    <scope>NUCLEOTIDE SEQUENCE [LARGE SCALE GENOMIC DNA]</scope>
    <source>
        <strain evidence="2 3">JCM 13850</strain>
    </source>
</reference>
<proteinExistence type="predicted"/>
<protein>
    <submittedName>
        <fullName evidence="2">Uncharacterized protein</fullName>
    </submittedName>
</protein>
<dbReference type="EMBL" id="BAAAMR010000137">
    <property type="protein sequence ID" value="GAA2166576.1"/>
    <property type="molecule type" value="Genomic_DNA"/>
</dbReference>